<feature type="repeat" description="ANK" evidence="3">
    <location>
        <begin position="106"/>
        <end position="127"/>
    </location>
</feature>
<proteinExistence type="predicted"/>
<evidence type="ECO:0000313" key="6">
    <source>
        <dbReference type="Proteomes" id="UP000007800"/>
    </source>
</evidence>
<dbReference type="InterPro" id="IPR036770">
    <property type="entry name" value="Ankyrin_rpt-contain_sf"/>
</dbReference>
<keyword evidence="6" id="KW-1185">Reference proteome</keyword>
<feature type="region of interest" description="Disordered" evidence="4">
    <location>
        <begin position="31"/>
        <end position="55"/>
    </location>
</feature>
<dbReference type="PROSITE" id="PS50088">
    <property type="entry name" value="ANK_REPEAT"/>
    <property type="match status" value="3"/>
</dbReference>
<organism evidence="6">
    <name type="scientific">Perkinsus marinus (strain ATCC 50983 / TXsc)</name>
    <dbReference type="NCBI Taxonomy" id="423536"/>
    <lineage>
        <taxon>Eukaryota</taxon>
        <taxon>Sar</taxon>
        <taxon>Alveolata</taxon>
        <taxon>Perkinsozoa</taxon>
        <taxon>Perkinsea</taxon>
        <taxon>Perkinsida</taxon>
        <taxon>Perkinsidae</taxon>
        <taxon>Perkinsus</taxon>
    </lineage>
</organism>
<feature type="compositionally biased region" description="Low complexity" evidence="4">
    <location>
        <begin position="34"/>
        <end position="48"/>
    </location>
</feature>
<dbReference type="GeneID" id="9047939"/>
<dbReference type="OMA" id="TECRNEN"/>
<dbReference type="EMBL" id="GG682187">
    <property type="protein sequence ID" value="EER03619.1"/>
    <property type="molecule type" value="Genomic_DNA"/>
</dbReference>
<dbReference type="Proteomes" id="UP000007800">
    <property type="component" value="Unassembled WGS sequence"/>
</dbReference>
<name>C5LI84_PERM5</name>
<dbReference type="Gene3D" id="1.25.40.20">
    <property type="entry name" value="Ankyrin repeat-containing domain"/>
    <property type="match status" value="3"/>
</dbReference>
<keyword evidence="1" id="KW-0677">Repeat</keyword>
<dbReference type="InterPro" id="IPR002110">
    <property type="entry name" value="Ankyrin_rpt"/>
</dbReference>
<dbReference type="PROSITE" id="PS50297">
    <property type="entry name" value="ANK_REP_REGION"/>
    <property type="match status" value="3"/>
</dbReference>
<dbReference type="SMART" id="SM00248">
    <property type="entry name" value="ANK"/>
    <property type="match status" value="5"/>
</dbReference>
<evidence type="ECO:0000256" key="4">
    <source>
        <dbReference type="SAM" id="MobiDB-lite"/>
    </source>
</evidence>
<keyword evidence="2 3" id="KW-0040">ANK repeat</keyword>
<dbReference type="Pfam" id="PF12796">
    <property type="entry name" value="Ank_2"/>
    <property type="match status" value="2"/>
</dbReference>
<accession>C5LI84</accession>
<evidence type="ECO:0000256" key="2">
    <source>
        <dbReference type="ARBA" id="ARBA00023043"/>
    </source>
</evidence>
<evidence type="ECO:0000313" key="5">
    <source>
        <dbReference type="EMBL" id="EER03619.1"/>
    </source>
</evidence>
<dbReference type="RefSeq" id="XP_002771803.1">
    <property type="nucleotide sequence ID" value="XM_002771757.1"/>
</dbReference>
<sequence length="279" mass="29841">MGAPVDGWVAAVKAYTSGSGGGCNIVAKLGDGQETAAPPDSTPSTTSGGDDDEDAMWGELMEGAEVPADARVRPTDLHLAAFRGDLNEVETLIEKKKHQINQADSEGMTPLMVAVKQGHMDVAELLLPVSDVHAIDKEEWTVMHWACEVGRLAFVKRLCKEHCELLAMKDKRGLSPLHIACWQGNEELAKILLQNKADMKALTKWGETPLHHAAFFGHVGVCRLLLEHGADPLVKDRLRRSPKSLASGKAASPELQALFREAVAAGPAASESSTASLNG</sequence>
<evidence type="ECO:0000256" key="1">
    <source>
        <dbReference type="ARBA" id="ARBA00022737"/>
    </source>
</evidence>
<dbReference type="InParanoid" id="C5LI84"/>
<dbReference type="PANTHER" id="PTHR24171">
    <property type="entry name" value="ANKYRIN REPEAT DOMAIN-CONTAINING PROTEIN 39-RELATED"/>
    <property type="match status" value="1"/>
</dbReference>
<protein>
    <submittedName>
        <fullName evidence="5">Fibronectin type 3 and ankyrin repeat domains 1 protein, putative</fullName>
    </submittedName>
</protein>
<reference evidence="5 6" key="1">
    <citation type="submission" date="2008-07" db="EMBL/GenBank/DDBJ databases">
        <authorList>
            <person name="El-Sayed N."/>
            <person name="Caler E."/>
            <person name="Inman J."/>
            <person name="Amedeo P."/>
            <person name="Hass B."/>
            <person name="Wortman J."/>
        </authorList>
    </citation>
    <scope>NUCLEOTIDE SEQUENCE [LARGE SCALE GENOMIC DNA]</scope>
    <source>
        <strain evidence="6">ATCC 50983 / TXsc</strain>
    </source>
</reference>
<feature type="repeat" description="ANK" evidence="3">
    <location>
        <begin position="205"/>
        <end position="237"/>
    </location>
</feature>
<dbReference type="PRINTS" id="PR01415">
    <property type="entry name" value="ANKYRIN"/>
</dbReference>
<dbReference type="OrthoDB" id="10264606at2759"/>
<dbReference type="SUPFAM" id="SSF48403">
    <property type="entry name" value="Ankyrin repeat"/>
    <property type="match status" value="1"/>
</dbReference>
<gene>
    <name evidence="5" type="ORF">Pmar_PMAR026296</name>
</gene>
<feature type="repeat" description="ANK" evidence="3">
    <location>
        <begin position="172"/>
        <end position="204"/>
    </location>
</feature>
<evidence type="ECO:0000256" key="3">
    <source>
        <dbReference type="PROSITE-ProRule" id="PRU00023"/>
    </source>
</evidence>
<dbReference type="AlphaFoldDB" id="C5LI84"/>